<dbReference type="SMART" id="SM00248">
    <property type="entry name" value="ANK"/>
    <property type="match status" value="12"/>
</dbReference>
<feature type="region of interest" description="Disordered" evidence="4">
    <location>
        <begin position="203"/>
        <end position="226"/>
    </location>
</feature>
<feature type="repeat" description="ANK" evidence="3">
    <location>
        <begin position="332"/>
        <end position="364"/>
    </location>
</feature>
<dbReference type="SUPFAM" id="SSF48403">
    <property type="entry name" value="Ankyrin repeat"/>
    <property type="match status" value="2"/>
</dbReference>
<name>A0AAE0XAZ8_9PEZI</name>
<evidence type="ECO:0000313" key="5">
    <source>
        <dbReference type="EMBL" id="KAK3689334.1"/>
    </source>
</evidence>
<feature type="repeat" description="ANK" evidence="3">
    <location>
        <begin position="667"/>
        <end position="699"/>
    </location>
</feature>
<feature type="repeat" description="ANK" evidence="3">
    <location>
        <begin position="264"/>
        <end position="296"/>
    </location>
</feature>
<dbReference type="InterPro" id="IPR051165">
    <property type="entry name" value="Multifunctional_ANK_Repeat"/>
</dbReference>
<reference evidence="5" key="2">
    <citation type="submission" date="2023-06" db="EMBL/GenBank/DDBJ databases">
        <authorList>
            <consortium name="Lawrence Berkeley National Laboratory"/>
            <person name="Haridas S."/>
            <person name="Hensen N."/>
            <person name="Bonometti L."/>
            <person name="Westerberg I."/>
            <person name="Brannstrom I.O."/>
            <person name="Guillou S."/>
            <person name="Cros-Aarteil S."/>
            <person name="Calhoun S."/>
            <person name="Kuo A."/>
            <person name="Mondo S."/>
            <person name="Pangilinan J."/>
            <person name="Riley R."/>
            <person name="Labutti K."/>
            <person name="Andreopoulos B."/>
            <person name="Lipzen A."/>
            <person name="Chen C."/>
            <person name="Yanf M."/>
            <person name="Daum C."/>
            <person name="Ng V."/>
            <person name="Clum A."/>
            <person name="Steindorff A."/>
            <person name="Ohm R."/>
            <person name="Martin F."/>
            <person name="Silar P."/>
            <person name="Natvig D."/>
            <person name="Lalanne C."/>
            <person name="Gautier V."/>
            <person name="Ament-Velasquez S.L."/>
            <person name="Kruys A."/>
            <person name="Hutchinson M.I."/>
            <person name="Powell A.J."/>
            <person name="Barry K."/>
            <person name="Miller A.N."/>
            <person name="Grigoriev I.V."/>
            <person name="Debuchy R."/>
            <person name="Gladieux P."/>
            <person name="Thoren M.H."/>
            <person name="Johannesson H."/>
        </authorList>
    </citation>
    <scope>NUCLEOTIDE SEQUENCE</scope>
    <source>
        <strain evidence="5">CBS 314.62</strain>
    </source>
</reference>
<feature type="repeat" description="ANK" evidence="3">
    <location>
        <begin position="634"/>
        <end position="666"/>
    </location>
</feature>
<accession>A0AAE0XAZ8</accession>
<reference evidence="5" key="1">
    <citation type="journal article" date="2023" name="Mol. Phylogenet. Evol.">
        <title>Genome-scale phylogeny and comparative genomics of the fungal order Sordariales.</title>
        <authorList>
            <person name="Hensen N."/>
            <person name="Bonometti L."/>
            <person name="Westerberg I."/>
            <person name="Brannstrom I.O."/>
            <person name="Guillou S."/>
            <person name="Cros-Aarteil S."/>
            <person name="Calhoun S."/>
            <person name="Haridas S."/>
            <person name="Kuo A."/>
            <person name="Mondo S."/>
            <person name="Pangilinan J."/>
            <person name="Riley R."/>
            <person name="LaButti K."/>
            <person name="Andreopoulos B."/>
            <person name="Lipzen A."/>
            <person name="Chen C."/>
            <person name="Yan M."/>
            <person name="Daum C."/>
            <person name="Ng V."/>
            <person name="Clum A."/>
            <person name="Steindorff A."/>
            <person name="Ohm R.A."/>
            <person name="Martin F."/>
            <person name="Silar P."/>
            <person name="Natvig D.O."/>
            <person name="Lalanne C."/>
            <person name="Gautier V."/>
            <person name="Ament-Velasquez S.L."/>
            <person name="Kruys A."/>
            <person name="Hutchinson M.I."/>
            <person name="Powell A.J."/>
            <person name="Barry K."/>
            <person name="Miller A.N."/>
            <person name="Grigoriev I.V."/>
            <person name="Debuchy R."/>
            <person name="Gladieux P."/>
            <person name="Hiltunen Thoren M."/>
            <person name="Johannesson H."/>
        </authorList>
    </citation>
    <scope>NUCLEOTIDE SEQUENCE</scope>
    <source>
        <strain evidence="5">CBS 314.62</strain>
    </source>
</reference>
<dbReference type="PRINTS" id="PR01415">
    <property type="entry name" value="ANKYRIN"/>
</dbReference>
<dbReference type="EMBL" id="JAULSO010000002">
    <property type="protein sequence ID" value="KAK3689334.1"/>
    <property type="molecule type" value="Genomic_DNA"/>
</dbReference>
<keyword evidence="6" id="KW-1185">Reference proteome</keyword>
<keyword evidence="1" id="KW-0677">Repeat</keyword>
<evidence type="ECO:0000256" key="3">
    <source>
        <dbReference type="PROSITE-ProRule" id="PRU00023"/>
    </source>
</evidence>
<feature type="region of interest" description="Disordered" evidence="4">
    <location>
        <begin position="69"/>
        <end position="88"/>
    </location>
</feature>
<dbReference type="Gene3D" id="1.25.40.20">
    <property type="entry name" value="Ankyrin repeat-containing domain"/>
    <property type="match status" value="3"/>
</dbReference>
<evidence type="ECO:0000256" key="2">
    <source>
        <dbReference type="ARBA" id="ARBA00023043"/>
    </source>
</evidence>
<keyword evidence="2 3" id="KW-0040">ANK repeat</keyword>
<protein>
    <submittedName>
        <fullName evidence="5">Ankyrin repeat-containing domain protein</fullName>
    </submittedName>
</protein>
<proteinExistence type="predicted"/>
<dbReference type="PANTHER" id="PTHR24123:SF33">
    <property type="entry name" value="PROTEIN HOS4"/>
    <property type="match status" value="1"/>
</dbReference>
<dbReference type="InterPro" id="IPR036770">
    <property type="entry name" value="Ankyrin_rpt-contain_sf"/>
</dbReference>
<dbReference type="AlphaFoldDB" id="A0AAE0XAZ8"/>
<dbReference type="PANTHER" id="PTHR24123">
    <property type="entry name" value="ANKYRIN REPEAT-CONTAINING"/>
    <property type="match status" value="1"/>
</dbReference>
<dbReference type="PROSITE" id="PS50088">
    <property type="entry name" value="ANK_REPEAT"/>
    <property type="match status" value="7"/>
</dbReference>
<dbReference type="Pfam" id="PF12796">
    <property type="entry name" value="Ank_2"/>
    <property type="match status" value="4"/>
</dbReference>
<feature type="repeat" description="ANK" evidence="3">
    <location>
        <begin position="445"/>
        <end position="477"/>
    </location>
</feature>
<comment type="caution">
    <text evidence="5">The sequence shown here is derived from an EMBL/GenBank/DDBJ whole genome shotgun (WGS) entry which is preliminary data.</text>
</comment>
<gene>
    <name evidence="5" type="ORF">B0T22DRAFT_536278</name>
</gene>
<dbReference type="InterPro" id="IPR002110">
    <property type="entry name" value="Ankyrin_rpt"/>
</dbReference>
<feature type="repeat" description="ANK" evidence="3">
    <location>
        <begin position="553"/>
        <end position="574"/>
    </location>
</feature>
<feature type="repeat" description="ANK" evidence="3">
    <location>
        <begin position="520"/>
        <end position="552"/>
    </location>
</feature>
<sequence length="817" mass="89251">MADPFTIFTAIPTFLHVLNRVITLIGDVSHAPQIVAEIRKECDLTVKIVLHIEEQIKNHELSPFLVSDAEDTDQDKSSQGAEPGTGGNLAALLQDHVTQFKTVIEAIRVKLEKLKPLHGAESVPGRWIANAAIAAFHQTELAGMKAKIVEKRMTMLQLANNKSTSSPVLINIRDLQTQVTRDSDHADGFASFIRAIRASSHENPYSHPASGRYQRPVWTKSKPLPPPKLADQRKFMKAVRNDDRDTVGELLWTTHPNFSCADYNGLRPLQVAAQNGSIPMMQLLIASGADVDCYRASVSQTPLMLALASSHYNAAWVLITRGGADVGLADSNGQTALHIAARKNFLPIVNLLLSKGACPNAYDNTHDTPLMEAVCREGREIVPDDTTVLRALLEFKDPSTGQAQACQRLAVYTPMHHAARHGYMADLRVLAEFGTKRDIQAVDQWGQSPLWFAVQGGHVDAVKVLLENGATTEQRPKHQSWEGPTALWAMATSSCENANVGVRALLDAGADPNAPDSTAEKFTLMHRAARQGDISMLKLLLEYQANPCSEDNEGMQPIHEAAVNGHVHVIEYLLTKTDRRLGVDINCPTKTKDTPLILAATHGCIGVVRYLLSPRTPNDGPRPPAADLTRTNGYGNDALYMASSTGDIPCALLLLGAGADINMRNEKHNTPLHIAARRGHENMVRLLLQMGADAGAKSKEGADGIDVVGTPATVVRAFHERLGIERAERIAHIIEEWTVEDQSRMKGYWRGKEGTGLPMGKGRFESREVWSRSAYKTDTRTFTFTTAFADAQTMLAKPNASGTRLATTIEKQGPSDC</sequence>
<dbReference type="Pfam" id="PF00023">
    <property type="entry name" value="Ank"/>
    <property type="match status" value="1"/>
</dbReference>
<evidence type="ECO:0000256" key="4">
    <source>
        <dbReference type="SAM" id="MobiDB-lite"/>
    </source>
</evidence>
<organism evidence="5 6">
    <name type="scientific">Podospora appendiculata</name>
    <dbReference type="NCBI Taxonomy" id="314037"/>
    <lineage>
        <taxon>Eukaryota</taxon>
        <taxon>Fungi</taxon>
        <taxon>Dikarya</taxon>
        <taxon>Ascomycota</taxon>
        <taxon>Pezizomycotina</taxon>
        <taxon>Sordariomycetes</taxon>
        <taxon>Sordariomycetidae</taxon>
        <taxon>Sordariales</taxon>
        <taxon>Podosporaceae</taxon>
        <taxon>Podospora</taxon>
    </lineage>
</organism>
<dbReference type="Proteomes" id="UP001270362">
    <property type="component" value="Unassembled WGS sequence"/>
</dbReference>
<dbReference type="PROSITE" id="PS50297">
    <property type="entry name" value="ANK_REP_REGION"/>
    <property type="match status" value="7"/>
</dbReference>
<evidence type="ECO:0000256" key="1">
    <source>
        <dbReference type="ARBA" id="ARBA00022737"/>
    </source>
</evidence>
<evidence type="ECO:0000313" key="6">
    <source>
        <dbReference type="Proteomes" id="UP001270362"/>
    </source>
</evidence>